<sequence length="55" mass="6190">MSLFSISLNLISIKSNSNNIIINNNNKTLNSYTQSSPSWCLIFQYTGKKTFLACI</sequence>
<protein>
    <submittedName>
        <fullName evidence="1">Uncharacterized protein</fullName>
    </submittedName>
</protein>
<dbReference type="Proteomes" id="UP001344447">
    <property type="component" value="Unassembled WGS sequence"/>
</dbReference>
<evidence type="ECO:0000313" key="1">
    <source>
        <dbReference type="EMBL" id="KAK5582742.1"/>
    </source>
</evidence>
<dbReference type="AlphaFoldDB" id="A0AAN7YZZ7"/>
<name>A0AAN7YZZ7_9MYCE</name>
<organism evidence="1 2">
    <name type="scientific">Dictyostelium firmibasis</name>
    <dbReference type="NCBI Taxonomy" id="79012"/>
    <lineage>
        <taxon>Eukaryota</taxon>
        <taxon>Amoebozoa</taxon>
        <taxon>Evosea</taxon>
        <taxon>Eumycetozoa</taxon>
        <taxon>Dictyostelia</taxon>
        <taxon>Dictyosteliales</taxon>
        <taxon>Dictyosteliaceae</taxon>
        <taxon>Dictyostelium</taxon>
    </lineage>
</organism>
<reference evidence="1 2" key="1">
    <citation type="submission" date="2023-11" db="EMBL/GenBank/DDBJ databases">
        <title>Dfirmibasis_genome.</title>
        <authorList>
            <person name="Edelbroek B."/>
            <person name="Kjellin J."/>
            <person name="Jerlstrom-Hultqvist J."/>
            <person name="Soderbom F."/>
        </authorList>
    </citation>
    <scope>NUCLEOTIDE SEQUENCE [LARGE SCALE GENOMIC DNA]</scope>
    <source>
        <strain evidence="1 2">TNS-C-14</strain>
    </source>
</reference>
<accession>A0AAN7YZZ7</accession>
<gene>
    <name evidence="1" type="ORF">RB653_004327</name>
</gene>
<evidence type="ECO:0000313" key="2">
    <source>
        <dbReference type="Proteomes" id="UP001344447"/>
    </source>
</evidence>
<keyword evidence="2" id="KW-1185">Reference proteome</keyword>
<dbReference type="EMBL" id="JAVFKY010000001">
    <property type="protein sequence ID" value="KAK5582742.1"/>
    <property type="molecule type" value="Genomic_DNA"/>
</dbReference>
<proteinExistence type="predicted"/>
<comment type="caution">
    <text evidence="1">The sequence shown here is derived from an EMBL/GenBank/DDBJ whole genome shotgun (WGS) entry which is preliminary data.</text>
</comment>